<accession>A0A5N5GAG0</accession>
<feature type="compositionally biased region" description="Low complexity" evidence="1">
    <location>
        <begin position="49"/>
        <end position="65"/>
    </location>
</feature>
<name>A0A5N5GAG0_9ROSA</name>
<reference evidence="3" key="2">
    <citation type="submission" date="2019-10" db="EMBL/GenBank/DDBJ databases">
        <title>A de novo genome assembly of a pear dwarfing rootstock.</title>
        <authorList>
            <person name="Wang F."/>
            <person name="Wang J."/>
            <person name="Li S."/>
            <person name="Zhang Y."/>
            <person name="Fang M."/>
            <person name="Ma L."/>
            <person name="Zhao Y."/>
            <person name="Jiang S."/>
        </authorList>
    </citation>
    <scope>NUCLEOTIDE SEQUENCE [LARGE SCALE GENOMIC DNA]</scope>
</reference>
<dbReference type="EMBL" id="SMOL01000458">
    <property type="protein sequence ID" value="KAB2612396.1"/>
    <property type="molecule type" value="Genomic_DNA"/>
</dbReference>
<dbReference type="Proteomes" id="UP000327157">
    <property type="component" value="Chromosome 9"/>
</dbReference>
<comment type="caution">
    <text evidence="2">The sequence shown here is derived from an EMBL/GenBank/DDBJ whole genome shotgun (WGS) entry which is preliminary data.</text>
</comment>
<protein>
    <submittedName>
        <fullName evidence="2">Proton-coupled amino acid transporter 3-like</fullName>
    </submittedName>
</protein>
<dbReference type="AlphaFoldDB" id="A0A5N5GAG0"/>
<reference evidence="2 3" key="3">
    <citation type="submission" date="2019-11" db="EMBL/GenBank/DDBJ databases">
        <title>A de novo genome assembly of a pear dwarfing rootstock.</title>
        <authorList>
            <person name="Wang F."/>
            <person name="Wang J."/>
            <person name="Li S."/>
            <person name="Zhang Y."/>
            <person name="Fang M."/>
            <person name="Ma L."/>
            <person name="Zhao Y."/>
            <person name="Jiang S."/>
        </authorList>
    </citation>
    <scope>NUCLEOTIDE SEQUENCE [LARGE SCALE GENOMIC DNA]</scope>
    <source>
        <strain evidence="2">S2</strain>
        <tissue evidence="2">Leaf</tissue>
    </source>
</reference>
<sequence>MGLVKTVLHFDELVYFTSTSTSATHDDDGPAPLMILVETQTLNPEYGRPRTPVPTTGTKTLAGLG</sequence>
<evidence type="ECO:0000313" key="2">
    <source>
        <dbReference type="EMBL" id="KAB2612396.1"/>
    </source>
</evidence>
<evidence type="ECO:0000256" key="1">
    <source>
        <dbReference type="SAM" id="MobiDB-lite"/>
    </source>
</evidence>
<organism evidence="2 3">
    <name type="scientific">Pyrus ussuriensis x Pyrus communis</name>
    <dbReference type="NCBI Taxonomy" id="2448454"/>
    <lineage>
        <taxon>Eukaryota</taxon>
        <taxon>Viridiplantae</taxon>
        <taxon>Streptophyta</taxon>
        <taxon>Embryophyta</taxon>
        <taxon>Tracheophyta</taxon>
        <taxon>Spermatophyta</taxon>
        <taxon>Magnoliopsida</taxon>
        <taxon>eudicotyledons</taxon>
        <taxon>Gunneridae</taxon>
        <taxon>Pentapetalae</taxon>
        <taxon>rosids</taxon>
        <taxon>fabids</taxon>
        <taxon>Rosales</taxon>
        <taxon>Rosaceae</taxon>
        <taxon>Amygdaloideae</taxon>
        <taxon>Maleae</taxon>
        <taxon>Pyrus</taxon>
    </lineage>
</organism>
<keyword evidence="3" id="KW-1185">Reference proteome</keyword>
<gene>
    <name evidence="2" type="ORF">D8674_034712</name>
</gene>
<reference evidence="2 3" key="1">
    <citation type="submission" date="2019-09" db="EMBL/GenBank/DDBJ databases">
        <authorList>
            <person name="Ou C."/>
        </authorList>
    </citation>
    <scope>NUCLEOTIDE SEQUENCE [LARGE SCALE GENOMIC DNA]</scope>
    <source>
        <strain evidence="2">S2</strain>
        <tissue evidence="2">Leaf</tissue>
    </source>
</reference>
<proteinExistence type="predicted"/>
<evidence type="ECO:0000313" key="3">
    <source>
        <dbReference type="Proteomes" id="UP000327157"/>
    </source>
</evidence>
<feature type="region of interest" description="Disordered" evidence="1">
    <location>
        <begin position="43"/>
        <end position="65"/>
    </location>
</feature>